<keyword evidence="9" id="KW-0411">Iron-sulfur</keyword>
<sequence length="709" mass="77340">MPLAFFKKKLTNNSSIAISEENSHYPHLFEPLDLGFTQLKNRIIMGSMHTGLEDRFYHYGRLAAYFEARAKGGVGLIITGGISPNREGWLTPLAGTMNRLADVVHHRRITHAVHKHGAKILLQILHAGRYGYHPFVVAPSAIKSPISPFKPRQMSQKNIAATIADFAHTATLAKKAGYDGVEIMGSEGYLINQFLSSCTNQRNDKYGGTLENRGRFAVEIVRAIRQAVGEQFIISFRLPVIELVEQGLVMAEVIEFAKSLESAGITLLNTGIGWHESRIPTIVSSVPRAAFVRYTEALKAAVNTPIIAANRINMPKVAEEILASNQADLVQMARPFLADSEWVNKARNNQENLINTCIGCNQACLDHTFNNEQVSCLVNPLACFESQIALKPAKKPKKIVIIGAGVAGLSAAVTAATRGHQVVIYEAKPFIGGQFNLAKVIPGKEEFFETIRYFREQIKRLGITVELNTKVDRAMLANMQADHVIIATGVVPRQLTTLAGVNLPKVVSYSELLSGEKVAGERVAVLGAGGIGFDVAEFLVHGESVAADVNDEHYQAVAQTAESFFAQWGVQPDAHYNHEGGLTAATAIKPCRQVYLLQRSAGKLGKSLGKTTGWVHKAVMKQAGVIQISEAEYEKITDEGLWVRLDGVSQLIRVDTVVLCVGQESVNELMPKLGDTPKADYHAIGGARLSDGLDAKRAIREGFELAVRL</sequence>
<dbReference type="InterPro" id="IPR001155">
    <property type="entry name" value="OxRdtase_FMN_N"/>
</dbReference>
<evidence type="ECO:0000256" key="9">
    <source>
        <dbReference type="ARBA" id="ARBA00023014"/>
    </source>
</evidence>
<proteinExistence type="inferred from homology"/>
<dbReference type="GO" id="GO:0046872">
    <property type="term" value="F:metal ion binding"/>
    <property type="evidence" value="ECO:0007669"/>
    <property type="project" value="UniProtKB-KW"/>
</dbReference>
<dbReference type="STRING" id="34061.B0189_08475"/>
<evidence type="ECO:0000313" key="12">
    <source>
        <dbReference type="EMBL" id="SIS05115.1"/>
    </source>
</evidence>
<evidence type="ECO:0000256" key="1">
    <source>
        <dbReference type="ARBA" id="ARBA00001917"/>
    </source>
</evidence>
<dbReference type="AlphaFoldDB" id="A0A1N7FXY4"/>
<dbReference type="PRINTS" id="PR00368">
    <property type="entry name" value="FADPNR"/>
</dbReference>
<dbReference type="InterPro" id="IPR036188">
    <property type="entry name" value="FAD/NAD-bd_sf"/>
</dbReference>
<keyword evidence="8" id="KW-0408">Iron</keyword>
<name>A0A1N7FXY4_9GAMM</name>
<organism evidence="12 13">
    <name type="scientific">Moraxella cuniculi DSM 21768</name>
    <dbReference type="NCBI Taxonomy" id="1122245"/>
    <lineage>
        <taxon>Bacteria</taxon>
        <taxon>Pseudomonadati</taxon>
        <taxon>Pseudomonadota</taxon>
        <taxon>Gammaproteobacteria</taxon>
        <taxon>Moraxellales</taxon>
        <taxon>Moraxellaceae</taxon>
        <taxon>Moraxella</taxon>
    </lineage>
</organism>
<keyword evidence="7" id="KW-0560">Oxidoreductase</keyword>
<dbReference type="SUPFAM" id="SSF51971">
    <property type="entry name" value="Nucleotide-binding domain"/>
    <property type="match status" value="1"/>
</dbReference>
<dbReference type="Gene3D" id="3.50.50.60">
    <property type="entry name" value="FAD/NAD(P)-binding domain"/>
    <property type="match status" value="1"/>
</dbReference>
<dbReference type="GO" id="GO:0010181">
    <property type="term" value="F:FMN binding"/>
    <property type="evidence" value="ECO:0007669"/>
    <property type="project" value="InterPro"/>
</dbReference>
<evidence type="ECO:0000256" key="7">
    <source>
        <dbReference type="ARBA" id="ARBA00023002"/>
    </source>
</evidence>
<evidence type="ECO:0000256" key="2">
    <source>
        <dbReference type="ARBA" id="ARBA00001966"/>
    </source>
</evidence>
<protein>
    <submittedName>
        <fullName evidence="12">2,4-dienoyl-CoA reductase</fullName>
    </submittedName>
</protein>
<feature type="domain" description="NADH:flavin oxidoreductase/NADH oxidase N-terminal" evidence="10">
    <location>
        <begin position="28"/>
        <end position="350"/>
    </location>
</feature>
<comment type="similarity">
    <text evidence="3">In the N-terminal section; belongs to the NADH:flavin oxidoreductase/NADH oxidase family.</text>
</comment>
<dbReference type="SUPFAM" id="SSF51905">
    <property type="entry name" value="FAD/NAD(P)-binding domain"/>
    <property type="match status" value="1"/>
</dbReference>
<gene>
    <name evidence="12" type="ORF">SAMN02745664_1196</name>
</gene>
<dbReference type="Gene3D" id="3.40.50.720">
    <property type="entry name" value="NAD(P)-binding Rossmann-like Domain"/>
    <property type="match status" value="1"/>
</dbReference>
<evidence type="ECO:0000256" key="8">
    <source>
        <dbReference type="ARBA" id="ARBA00023004"/>
    </source>
</evidence>
<evidence type="ECO:0000313" key="13">
    <source>
        <dbReference type="Proteomes" id="UP000187495"/>
    </source>
</evidence>
<reference evidence="13" key="1">
    <citation type="submission" date="2017-01" db="EMBL/GenBank/DDBJ databases">
        <authorList>
            <person name="Varghese N."/>
            <person name="Submissions S."/>
        </authorList>
    </citation>
    <scope>NUCLEOTIDE SEQUENCE [LARGE SCALE GENOMIC DNA]</scope>
    <source>
        <strain evidence="13">DSM 21768</strain>
    </source>
</reference>
<dbReference type="Gene3D" id="3.20.20.70">
    <property type="entry name" value="Aldolase class I"/>
    <property type="match status" value="1"/>
</dbReference>
<dbReference type="SUPFAM" id="SSF51395">
    <property type="entry name" value="FMN-linked oxidoreductases"/>
    <property type="match status" value="1"/>
</dbReference>
<dbReference type="GO" id="GO:0051536">
    <property type="term" value="F:iron-sulfur cluster binding"/>
    <property type="evidence" value="ECO:0007669"/>
    <property type="project" value="UniProtKB-KW"/>
</dbReference>
<keyword evidence="5" id="KW-0288">FMN</keyword>
<accession>A0A1N7FXY4</accession>
<dbReference type="PRINTS" id="PR00469">
    <property type="entry name" value="PNDRDTASEII"/>
</dbReference>
<evidence type="ECO:0000259" key="10">
    <source>
        <dbReference type="Pfam" id="PF00724"/>
    </source>
</evidence>
<dbReference type="GO" id="GO:0016491">
    <property type="term" value="F:oxidoreductase activity"/>
    <property type="evidence" value="ECO:0007669"/>
    <property type="project" value="UniProtKB-KW"/>
</dbReference>
<dbReference type="InterPro" id="IPR051793">
    <property type="entry name" value="NADH:flavin_oxidoreductase"/>
</dbReference>
<dbReference type="InterPro" id="IPR023753">
    <property type="entry name" value="FAD/NAD-binding_dom"/>
</dbReference>
<dbReference type="CDD" id="cd02930">
    <property type="entry name" value="DCR_FMN"/>
    <property type="match status" value="1"/>
</dbReference>
<dbReference type="PANTHER" id="PTHR42917:SF2">
    <property type="entry name" value="2,4-DIENOYL-COA REDUCTASE [(2E)-ENOYL-COA-PRODUCING]"/>
    <property type="match status" value="1"/>
</dbReference>
<dbReference type="EMBL" id="FTNU01000019">
    <property type="protein sequence ID" value="SIS05115.1"/>
    <property type="molecule type" value="Genomic_DNA"/>
</dbReference>
<comment type="cofactor">
    <cofactor evidence="1">
        <name>FMN</name>
        <dbReference type="ChEBI" id="CHEBI:58210"/>
    </cofactor>
</comment>
<keyword evidence="13" id="KW-1185">Reference proteome</keyword>
<evidence type="ECO:0000256" key="3">
    <source>
        <dbReference type="ARBA" id="ARBA00011048"/>
    </source>
</evidence>
<dbReference type="RefSeq" id="WP_076555981.1">
    <property type="nucleotide sequence ID" value="NZ_FTNU01000019.1"/>
</dbReference>
<dbReference type="InterPro" id="IPR013785">
    <property type="entry name" value="Aldolase_TIM"/>
</dbReference>
<evidence type="ECO:0000256" key="6">
    <source>
        <dbReference type="ARBA" id="ARBA00022723"/>
    </source>
</evidence>
<dbReference type="Pfam" id="PF07992">
    <property type="entry name" value="Pyr_redox_2"/>
    <property type="match status" value="1"/>
</dbReference>
<keyword evidence="4" id="KW-0285">Flavoprotein</keyword>
<comment type="cofactor">
    <cofactor evidence="2">
        <name>[4Fe-4S] cluster</name>
        <dbReference type="ChEBI" id="CHEBI:49883"/>
    </cofactor>
</comment>
<dbReference type="Proteomes" id="UP000187495">
    <property type="component" value="Unassembled WGS sequence"/>
</dbReference>
<keyword evidence="6" id="KW-0479">Metal-binding</keyword>
<dbReference type="PANTHER" id="PTHR42917">
    <property type="entry name" value="2,4-DIENOYL-COA REDUCTASE"/>
    <property type="match status" value="1"/>
</dbReference>
<dbReference type="Pfam" id="PF00724">
    <property type="entry name" value="Oxidored_FMN"/>
    <property type="match status" value="1"/>
</dbReference>
<evidence type="ECO:0000256" key="5">
    <source>
        <dbReference type="ARBA" id="ARBA00022643"/>
    </source>
</evidence>
<evidence type="ECO:0000256" key="4">
    <source>
        <dbReference type="ARBA" id="ARBA00022630"/>
    </source>
</evidence>
<evidence type="ECO:0000259" key="11">
    <source>
        <dbReference type="Pfam" id="PF07992"/>
    </source>
</evidence>
<feature type="domain" description="FAD/NAD(P)-binding" evidence="11">
    <location>
        <begin position="398"/>
        <end position="670"/>
    </location>
</feature>